<dbReference type="EMBL" id="KK915213">
    <property type="protein sequence ID" value="KDP23678.1"/>
    <property type="molecule type" value="Genomic_DNA"/>
</dbReference>
<dbReference type="Gene3D" id="1.10.510.10">
    <property type="entry name" value="Transferase(Phosphotransferase) domain 1"/>
    <property type="match status" value="1"/>
</dbReference>
<keyword evidence="3" id="KW-1003">Cell membrane</keyword>
<evidence type="ECO:0000256" key="1">
    <source>
        <dbReference type="ARBA" id="ARBA00004251"/>
    </source>
</evidence>
<feature type="signal peptide" evidence="18">
    <location>
        <begin position="1"/>
        <end position="23"/>
    </location>
</feature>
<keyword evidence="12" id="KW-0472">Membrane</keyword>
<evidence type="ECO:0000256" key="16">
    <source>
        <dbReference type="ARBA" id="ARBA00048679"/>
    </source>
</evidence>
<keyword evidence="7 18" id="KW-0732">Signal</keyword>
<name>A0A067JLI4_JATCU</name>
<evidence type="ECO:0000256" key="6">
    <source>
        <dbReference type="ARBA" id="ARBA00022692"/>
    </source>
</evidence>
<comment type="catalytic activity">
    <reaction evidence="16">
        <text>L-seryl-[protein] + ATP = O-phospho-L-seryl-[protein] + ADP + H(+)</text>
        <dbReference type="Rhea" id="RHEA:17989"/>
        <dbReference type="Rhea" id="RHEA-COMP:9863"/>
        <dbReference type="Rhea" id="RHEA-COMP:11604"/>
        <dbReference type="ChEBI" id="CHEBI:15378"/>
        <dbReference type="ChEBI" id="CHEBI:29999"/>
        <dbReference type="ChEBI" id="CHEBI:30616"/>
        <dbReference type="ChEBI" id="CHEBI:83421"/>
        <dbReference type="ChEBI" id="CHEBI:456216"/>
        <dbReference type="EC" id="2.7.11.1"/>
    </reaction>
</comment>
<sequence>MYTNTHIFLFLAFFYVLHNVSIADTAQSFFLTCGTEKGGADADGQIWEPDTKYISGNHPNAKARTQDSTIASDIPFMVARIFTSEATYKLPVKPKTRYFLRLYFYPAEYNTFNIQNSYFSAVAEGVTLLNNFSAPITAQALSYSYIIKEYSLSPIEANTLNITFKPSDKVKDSFAFINGIELVPIQHDLFGPGQMVGFSGLIIDAKNADLETMYRLNVGGQYIAPSKDSAGLSRTWYDDSPYIFSAAMGITSEANKSVEIHYAHLPEEAAPAVVYTTARSMGLDSNINLNFNLTWLFQVDPGFIYIVRLHFCEFELTRVNQRSFNIYLNNQSAQADPSPADILGWTGGHVGQPTYKDYMVLVPDLKEDGHIQLDLHPSELQKPEIYDAWLNGLEIFKMSDKRNNLAGPNPELSEMLAHDLSEAKSGFDANSSHKVVIESAAGGAAGVCLVAAIYVAVYKRQNKVSATQQHTSSWLPIKINTSHTNTTSKTSTTTNSNLSSITQGLCRHFSVLDMKKATEDFQERNVIGVGGFGKVYKGVIDKNMKVAIKKSNPQSEQGVNEFRTEIEMLSKLRHKHLVSLIGFCEENEEMCLVYDYMELGTLREHLYNTNRPKLSWKQRLEICIGAARGLHYLHTGAKYTIIHRDVKTTNILLNENWVAKVSDFGLCKTGPNLDKGHVSTVVKGSFGYLDPEYFRTQQLTEKSDVFSFGVVLFEVLCARPPLDSSLPKEQLSLADWARQCEKRGVVESIIDPYIKPKIKPQCLEKFVETAVKCLDDESINRPSMGDVLWNLEFALQLQENSKVDHHQQTISSGGSSEIFPHIVIQEGR</sequence>
<evidence type="ECO:0000313" key="20">
    <source>
        <dbReference type="EMBL" id="KDP23678.1"/>
    </source>
</evidence>
<dbReference type="InterPro" id="IPR008271">
    <property type="entry name" value="Ser/Thr_kinase_AS"/>
</dbReference>
<dbReference type="GO" id="GO:0004674">
    <property type="term" value="F:protein serine/threonine kinase activity"/>
    <property type="evidence" value="ECO:0007669"/>
    <property type="project" value="UniProtKB-KW"/>
</dbReference>
<dbReference type="SUPFAM" id="SSF56112">
    <property type="entry name" value="Protein kinase-like (PK-like)"/>
    <property type="match status" value="1"/>
</dbReference>
<dbReference type="InterPro" id="IPR000719">
    <property type="entry name" value="Prot_kinase_dom"/>
</dbReference>
<dbReference type="PANTHER" id="PTHR34590:SF5">
    <property type="entry name" value="OS04G0586500 PROTEIN"/>
    <property type="match status" value="1"/>
</dbReference>
<dbReference type="GO" id="GO:0005524">
    <property type="term" value="F:ATP binding"/>
    <property type="evidence" value="ECO:0007669"/>
    <property type="project" value="UniProtKB-UniRule"/>
</dbReference>
<evidence type="ECO:0000256" key="10">
    <source>
        <dbReference type="ARBA" id="ARBA00022840"/>
    </source>
</evidence>
<dbReference type="InterPro" id="IPR011009">
    <property type="entry name" value="Kinase-like_dom_sf"/>
</dbReference>
<evidence type="ECO:0000256" key="9">
    <source>
        <dbReference type="ARBA" id="ARBA00022777"/>
    </source>
</evidence>
<evidence type="ECO:0000256" key="2">
    <source>
        <dbReference type="ARBA" id="ARBA00012513"/>
    </source>
</evidence>
<evidence type="ECO:0000256" key="14">
    <source>
        <dbReference type="ARBA" id="ARBA00023279"/>
    </source>
</evidence>
<keyword evidence="4" id="KW-0723">Serine/threonine-protein kinase</keyword>
<keyword evidence="6" id="KW-0812">Transmembrane</keyword>
<dbReference type="GO" id="GO:0005886">
    <property type="term" value="C:plasma membrane"/>
    <property type="evidence" value="ECO:0007669"/>
    <property type="project" value="UniProtKB-SubCell"/>
</dbReference>
<dbReference type="FunFam" id="2.60.120.430:FF:000003">
    <property type="entry name" value="FERONIA receptor-like kinase"/>
    <property type="match status" value="1"/>
</dbReference>
<keyword evidence="21" id="KW-1185">Reference proteome</keyword>
<dbReference type="GO" id="GO:0004714">
    <property type="term" value="F:transmembrane receptor protein tyrosine kinase activity"/>
    <property type="evidence" value="ECO:0007669"/>
    <property type="project" value="InterPro"/>
</dbReference>
<dbReference type="CDD" id="cd14066">
    <property type="entry name" value="STKc_IRAK"/>
    <property type="match status" value="1"/>
</dbReference>
<dbReference type="Pfam" id="PF12819">
    <property type="entry name" value="Malectin_like"/>
    <property type="match status" value="1"/>
</dbReference>
<evidence type="ECO:0000256" key="15">
    <source>
        <dbReference type="ARBA" id="ARBA00047899"/>
    </source>
</evidence>
<keyword evidence="8 17" id="KW-0547">Nucleotide-binding</keyword>
<dbReference type="PROSITE" id="PS50011">
    <property type="entry name" value="PROTEIN_KINASE_DOM"/>
    <property type="match status" value="1"/>
</dbReference>
<keyword evidence="9" id="KW-0418">Kinase</keyword>
<dbReference type="FunFam" id="3.30.200.20:FF:000039">
    <property type="entry name" value="receptor-like protein kinase FERONIA"/>
    <property type="match status" value="1"/>
</dbReference>
<dbReference type="Proteomes" id="UP000027138">
    <property type="component" value="Unassembled WGS sequence"/>
</dbReference>
<dbReference type="Gene3D" id="2.60.120.430">
    <property type="entry name" value="Galactose-binding lectin"/>
    <property type="match status" value="2"/>
</dbReference>
<dbReference type="PROSITE" id="PS00108">
    <property type="entry name" value="PROTEIN_KINASE_ST"/>
    <property type="match status" value="1"/>
</dbReference>
<evidence type="ECO:0000313" key="21">
    <source>
        <dbReference type="Proteomes" id="UP000027138"/>
    </source>
</evidence>
<dbReference type="SMART" id="SM00220">
    <property type="entry name" value="S_TKc"/>
    <property type="match status" value="1"/>
</dbReference>
<dbReference type="InterPro" id="IPR001245">
    <property type="entry name" value="Ser-Thr/Tyr_kinase_cat_dom"/>
</dbReference>
<reference evidence="20 21" key="1">
    <citation type="journal article" date="2014" name="PLoS ONE">
        <title>Global Analysis of Gene Expression Profiles in Physic Nut (Jatropha curcas L.) Seedlings Exposed to Salt Stress.</title>
        <authorList>
            <person name="Zhang L."/>
            <person name="Zhang C."/>
            <person name="Wu P."/>
            <person name="Chen Y."/>
            <person name="Li M."/>
            <person name="Jiang H."/>
            <person name="Wu G."/>
        </authorList>
    </citation>
    <scope>NUCLEOTIDE SEQUENCE [LARGE SCALE GENOMIC DNA]</scope>
    <source>
        <strain evidence="21">cv. GZQX0401</strain>
        <tissue evidence="20">Young leaves</tissue>
    </source>
</reference>
<feature type="chain" id="PRO_5001642020" description="non-specific serine/threonine protein kinase" evidence="18">
    <location>
        <begin position="24"/>
        <end position="828"/>
    </location>
</feature>
<feature type="binding site" evidence="17">
    <location>
        <position position="550"/>
    </location>
    <ligand>
        <name>ATP</name>
        <dbReference type="ChEBI" id="CHEBI:30616"/>
    </ligand>
</feature>
<evidence type="ECO:0000256" key="17">
    <source>
        <dbReference type="PROSITE-ProRule" id="PRU10141"/>
    </source>
</evidence>
<keyword evidence="5" id="KW-0808">Transferase</keyword>
<dbReference type="FunFam" id="1.10.510.10:FF:000058">
    <property type="entry name" value="Receptor-like protein kinase FERONIA"/>
    <property type="match status" value="1"/>
</dbReference>
<proteinExistence type="predicted"/>
<protein>
    <recommendedName>
        <fullName evidence="2">non-specific serine/threonine protein kinase</fullName>
        <ecNumber evidence="2">2.7.11.1</ecNumber>
    </recommendedName>
</protein>
<keyword evidence="14" id="KW-0278">Fertilization</keyword>
<keyword evidence="11" id="KW-1133">Transmembrane helix</keyword>
<keyword evidence="10 17" id="KW-0067">ATP-binding</keyword>
<evidence type="ECO:0000256" key="8">
    <source>
        <dbReference type="ARBA" id="ARBA00022741"/>
    </source>
</evidence>
<organism evidence="20 21">
    <name type="scientific">Jatropha curcas</name>
    <name type="common">Barbados nut</name>
    <dbReference type="NCBI Taxonomy" id="180498"/>
    <lineage>
        <taxon>Eukaryota</taxon>
        <taxon>Viridiplantae</taxon>
        <taxon>Streptophyta</taxon>
        <taxon>Embryophyta</taxon>
        <taxon>Tracheophyta</taxon>
        <taxon>Spermatophyta</taxon>
        <taxon>Magnoliopsida</taxon>
        <taxon>eudicotyledons</taxon>
        <taxon>Gunneridae</taxon>
        <taxon>Pentapetalae</taxon>
        <taxon>rosids</taxon>
        <taxon>fabids</taxon>
        <taxon>Malpighiales</taxon>
        <taxon>Euphorbiaceae</taxon>
        <taxon>Crotonoideae</taxon>
        <taxon>Jatropheae</taxon>
        <taxon>Jatropha</taxon>
    </lineage>
</organism>
<evidence type="ECO:0000256" key="11">
    <source>
        <dbReference type="ARBA" id="ARBA00022989"/>
    </source>
</evidence>
<evidence type="ECO:0000256" key="18">
    <source>
        <dbReference type="SAM" id="SignalP"/>
    </source>
</evidence>
<dbReference type="OrthoDB" id="1903759at2759"/>
<comment type="catalytic activity">
    <reaction evidence="15">
        <text>L-threonyl-[protein] + ATP = O-phospho-L-threonyl-[protein] + ADP + H(+)</text>
        <dbReference type="Rhea" id="RHEA:46608"/>
        <dbReference type="Rhea" id="RHEA-COMP:11060"/>
        <dbReference type="Rhea" id="RHEA-COMP:11605"/>
        <dbReference type="ChEBI" id="CHEBI:15378"/>
        <dbReference type="ChEBI" id="CHEBI:30013"/>
        <dbReference type="ChEBI" id="CHEBI:30616"/>
        <dbReference type="ChEBI" id="CHEBI:61977"/>
        <dbReference type="ChEBI" id="CHEBI:456216"/>
        <dbReference type="EC" id="2.7.11.1"/>
    </reaction>
</comment>
<dbReference type="PANTHER" id="PTHR34590">
    <property type="entry name" value="OS03G0124300 PROTEIN-RELATED"/>
    <property type="match status" value="1"/>
</dbReference>
<dbReference type="AlphaFoldDB" id="A0A067JLI4"/>
<dbReference type="InterPro" id="IPR017441">
    <property type="entry name" value="Protein_kinase_ATP_BS"/>
</dbReference>
<dbReference type="PROSITE" id="PS00107">
    <property type="entry name" value="PROTEIN_KINASE_ATP"/>
    <property type="match status" value="1"/>
</dbReference>
<evidence type="ECO:0000256" key="12">
    <source>
        <dbReference type="ARBA" id="ARBA00023136"/>
    </source>
</evidence>
<evidence type="ECO:0000256" key="13">
    <source>
        <dbReference type="ARBA" id="ARBA00023180"/>
    </source>
</evidence>
<dbReference type="EC" id="2.7.11.1" evidence="2"/>
<evidence type="ECO:0000256" key="7">
    <source>
        <dbReference type="ARBA" id="ARBA00022729"/>
    </source>
</evidence>
<dbReference type="InterPro" id="IPR024788">
    <property type="entry name" value="Malectin-like_Carb-bd_dom"/>
</dbReference>
<evidence type="ECO:0000259" key="19">
    <source>
        <dbReference type="PROSITE" id="PS50011"/>
    </source>
</evidence>
<dbReference type="Gene3D" id="3.30.200.20">
    <property type="entry name" value="Phosphorylase Kinase, domain 1"/>
    <property type="match status" value="1"/>
</dbReference>
<accession>A0A067JLI4</accession>
<feature type="domain" description="Protein kinase" evidence="19">
    <location>
        <begin position="521"/>
        <end position="794"/>
    </location>
</feature>
<dbReference type="FunFam" id="2.60.120.430:FF:000007">
    <property type="entry name" value="FERONIA receptor-like kinase"/>
    <property type="match status" value="1"/>
</dbReference>
<evidence type="ECO:0000256" key="5">
    <source>
        <dbReference type="ARBA" id="ARBA00022679"/>
    </source>
</evidence>
<comment type="subcellular location">
    <subcellularLocation>
        <location evidence="1">Cell membrane</location>
        <topology evidence="1">Single-pass type I membrane protein</topology>
    </subcellularLocation>
</comment>
<evidence type="ECO:0000256" key="3">
    <source>
        <dbReference type="ARBA" id="ARBA00022475"/>
    </source>
</evidence>
<dbReference type="InterPro" id="IPR045272">
    <property type="entry name" value="ANXUR1/2-like"/>
</dbReference>
<evidence type="ECO:0000256" key="4">
    <source>
        <dbReference type="ARBA" id="ARBA00022527"/>
    </source>
</evidence>
<keyword evidence="13" id="KW-0325">Glycoprotein</keyword>
<dbReference type="Pfam" id="PF07714">
    <property type="entry name" value="PK_Tyr_Ser-Thr"/>
    <property type="match status" value="1"/>
</dbReference>
<gene>
    <name evidence="20" type="ORF">JCGZ_23511</name>
</gene>